<keyword evidence="1" id="KW-0285">Flavoprotein</keyword>
<dbReference type="AlphaFoldDB" id="A0A934IQU0"/>
<feature type="domain" description="FAD-binding PCMH-type" evidence="4">
    <location>
        <begin position="1"/>
        <end position="176"/>
    </location>
</feature>
<dbReference type="Gene3D" id="3.30.465.10">
    <property type="match status" value="1"/>
</dbReference>
<dbReference type="InterPro" id="IPR036318">
    <property type="entry name" value="FAD-bd_PCMH-like_sf"/>
</dbReference>
<dbReference type="InterPro" id="IPR002346">
    <property type="entry name" value="Mopterin_DH_FAD-bd"/>
</dbReference>
<dbReference type="InterPro" id="IPR016166">
    <property type="entry name" value="FAD-bd_PCMH"/>
</dbReference>
<evidence type="ECO:0000313" key="6">
    <source>
        <dbReference type="Proteomes" id="UP000609531"/>
    </source>
</evidence>
<dbReference type="SMART" id="SM01092">
    <property type="entry name" value="CO_deh_flav_C"/>
    <property type="match status" value="1"/>
</dbReference>
<reference evidence="5" key="1">
    <citation type="submission" date="2020-12" db="EMBL/GenBank/DDBJ databases">
        <title>Bacterial taxonomy.</title>
        <authorList>
            <person name="Pan X."/>
        </authorList>
    </citation>
    <scope>NUCLEOTIDE SEQUENCE</scope>
    <source>
        <strain evidence="5">B2012</strain>
    </source>
</reference>
<dbReference type="InterPro" id="IPR016167">
    <property type="entry name" value="FAD-bd_PCMH_sub1"/>
</dbReference>
<dbReference type="Proteomes" id="UP000609531">
    <property type="component" value="Unassembled WGS sequence"/>
</dbReference>
<dbReference type="InterPro" id="IPR051312">
    <property type="entry name" value="Diverse_Substr_Oxidored"/>
</dbReference>
<dbReference type="Pfam" id="PF00941">
    <property type="entry name" value="FAD_binding_5"/>
    <property type="match status" value="1"/>
</dbReference>
<dbReference type="InterPro" id="IPR005107">
    <property type="entry name" value="CO_DH_flav_C"/>
</dbReference>
<proteinExistence type="predicted"/>
<evidence type="ECO:0000256" key="3">
    <source>
        <dbReference type="ARBA" id="ARBA00023002"/>
    </source>
</evidence>
<protein>
    <submittedName>
        <fullName evidence="5">FAD binding domain-containing protein</fullName>
    </submittedName>
</protein>
<dbReference type="PROSITE" id="PS51387">
    <property type="entry name" value="FAD_PCMH"/>
    <property type="match status" value="1"/>
</dbReference>
<keyword evidence="2" id="KW-0274">FAD</keyword>
<name>A0A934IQU0_9HYPH</name>
<evidence type="ECO:0000259" key="4">
    <source>
        <dbReference type="PROSITE" id="PS51387"/>
    </source>
</evidence>
<dbReference type="GO" id="GO:0071949">
    <property type="term" value="F:FAD binding"/>
    <property type="evidence" value="ECO:0007669"/>
    <property type="project" value="InterPro"/>
</dbReference>
<keyword evidence="3" id="KW-0560">Oxidoreductase</keyword>
<keyword evidence="6" id="KW-1185">Reference proteome</keyword>
<dbReference type="Pfam" id="PF03450">
    <property type="entry name" value="CO_deh_flav_C"/>
    <property type="match status" value="1"/>
</dbReference>
<dbReference type="SUPFAM" id="SSF56176">
    <property type="entry name" value="FAD-binding/transporter-associated domain-like"/>
    <property type="match status" value="1"/>
</dbReference>
<dbReference type="SUPFAM" id="SSF55447">
    <property type="entry name" value="CO dehydrogenase flavoprotein C-terminal domain-like"/>
    <property type="match status" value="1"/>
</dbReference>
<dbReference type="InterPro" id="IPR016169">
    <property type="entry name" value="FAD-bd_PCMH_sub2"/>
</dbReference>
<dbReference type="Gene3D" id="3.30.43.10">
    <property type="entry name" value="Uridine Diphospho-n-acetylenolpyruvylglucosamine Reductase, domain 2"/>
    <property type="match status" value="1"/>
</dbReference>
<evidence type="ECO:0000313" key="5">
    <source>
        <dbReference type="EMBL" id="MBJ3776990.1"/>
    </source>
</evidence>
<evidence type="ECO:0000256" key="2">
    <source>
        <dbReference type="ARBA" id="ARBA00022827"/>
    </source>
</evidence>
<sequence length="289" mass="30213">MKAANFAYHAPTTRQELFALLAELDDARMIAGGQSLVPMMNFRLAAPENLVDLNTVGGLDGIEVAGDRLVIGAMTRQRAAERSATVARVCPLLVETLGRVGVQQIRNRGTVGGSIAHFDPTAELPVAAVALDAEVVLESLRGARRMPVADFGSDYLTTEIEPDEVLTAVEVPLWPEGHGAAFDEVTRRGDSYAIVSVAALVLLDAAGRVARLSVAIGGLTHAPARLAVDAMVGAAPEGEALAALAETARALPADGDGLMAAEDKQHLAATLTERVVRRAGERARRSTGG</sequence>
<dbReference type="PANTHER" id="PTHR42659">
    <property type="entry name" value="XANTHINE DEHYDROGENASE SUBUNIT C-RELATED"/>
    <property type="match status" value="1"/>
</dbReference>
<comment type="caution">
    <text evidence="5">The sequence shown here is derived from an EMBL/GenBank/DDBJ whole genome shotgun (WGS) entry which is preliminary data.</text>
</comment>
<dbReference type="EMBL" id="JAEKJA010000011">
    <property type="protein sequence ID" value="MBJ3776990.1"/>
    <property type="molecule type" value="Genomic_DNA"/>
</dbReference>
<dbReference type="InterPro" id="IPR036683">
    <property type="entry name" value="CO_DH_flav_C_dom_sf"/>
</dbReference>
<dbReference type="PANTHER" id="PTHR42659:SF2">
    <property type="entry name" value="XANTHINE DEHYDROGENASE SUBUNIT C-RELATED"/>
    <property type="match status" value="1"/>
</dbReference>
<dbReference type="RefSeq" id="WP_198882878.1">
    <property type="nucleotide sequence ID" value="NZ_JAEKJA010000011.1"/>
</dbReference>
<dbReference type="GO" id="GO:0016491">
    <property type="term" value="F:oxidoreductase activity"/>
    <property type="evidence" value="ECO:0007669"/>
    <property type="project" value="UniProtKB-KW"/>
</dbReference>
<evidence type="ECO:0000256" key="1">
    <source>
        <dbReference type="ARBA" id="ARBA00022630"/>
    </source>
</evidence>
<gene>
    <name evidence="5" type="ORF">JCR33_14885</name>
</gene>
<organism evidence="5 6">
    <name type="scientific">Acuticoccus mangrovi</name>
    <dbReference type="NCBI Taxonomy" id="2796142"/>
    <lineage>
        <taxon>Bacteria</taxon>
        <taxon>Pseudomonadati</taxon>
        <taxon>Pseudomonadota</taxon>
        <taxon>Alphaproteobacteria</taxon>
        <taxon>Hyphomicrobiales</taxon>
        <taxon>Amorphaceae</taxon>
        <taxon>Acuticoccus</taxon>
    </lineage>
</organism>
<accession>A0A934IQU0</accession>
<dbReference type="Gene3D" id="3.30.390.50">
    <property type="entry name" value="CO dehydrogenase flavoprotein, C-terminal domain"/>
    <property type="match status" value="1"/>
</dbReference>